<keyword evidence="1" id="KW-0472">Membrane</keyword>
<dbReference type="EMBL" id="JBEWTB010000002">
    <property type="protein sequence ID" value="MET4756671.1"/>
    <property type="molecule type" value="Genomic_DNA"/>
</dbReference>
<sequence length="82" mass="9649">MSSDRNYNQTAITSVDNKKALSPEDLCVHIRRPERKPLTTWQHFLAYLQELKLLAKILCTLPFLVVLFGFFKLLDWLKNTQK</sequence>
<feature type="transmembrane region" description="Helical" evidence="1">
    <location>
        <begin position="53"/>
        <end position="74"/>
    </location>
</feature>
<evidence type="ECO:0000313" key="3">
    <source>
        <dbReference type="Proteomes" id="UP001549366"/>
    </source>
</evidence>
<evidence type="ECO:0000256" key="1">
    <source>
        <dbReference type="SAM" id="Phobius"/>
    </source>
</evidence>
<comment type="caution">
    <text evidence="2">The sequence shown here is derived from an EMBL/GenBank/DDBJ whole genome shotgun (WGS) entry which is preliminary data.</text>
</comment>
<keyword evidence="1" id="KW-1133">Transmembrane helix</keyword>
<proteinExistence type="predicted"/>
<organism evidence="2 3">
    <name type="scientific">Endozoicomonas lisbonensis</name>
    <dbReference type="NCBI Taxonomy" id="3120522"/>
    <lineage>
        <taxon>Bacteria</taxon>
        <taxon>Pseudomonadati</taxon>
        <taxon>Pseudomonadota</taxon>
        <taxon>Gammaproteobacteria</taxon>
        <taxon>Oceanospirillales</taxon>
        <taxon>Endozoicomonadaceae</taxon>
        <taxon>Endozoicomonas</taxon>
    </lineage>
</organism>
<dbReference type="Proteomes" id="UP001549366">
    <property type="component" value="Unassembled WGS sequence"/>
</dbReference>
<accession>A0ABV2SFW7</accession>
<protein>
    <submittedName>
        <fullName evidence="2">Uncharacterized protein</fullName>
    </submittedName>
</protein>
<name>A0ABV2SFW7_9GAMM</name>
<keyword evidence="3" id="KW-1185">Reference proteome</keyword>
<reference evidence="2 3" key="1">
    <citation type="submission" date="2024-06" db="EMBL/GenBank/DDBJ databases">
        <title>Genomic Encyclopedia of Type Strains, Phase V (KMG-V): Genome sequencing to study the core and pangenomes of soil and plant-associated prokaryotes.</title>
        <authorList>
            <person name="Whitman W."/>
        </authorList>
    </citation>
    <scope>NUCLEOTIDE SEQUENCE [LARGE SCALE GENOMIC DNA]</scope>
    <source>
        <strain evidence="2 3">NE40</strain>
    </source>
</reference>
<evidence type="ECO:0000313" key="2">
    <source>
        <dbReference type="EMBL" id="MET4756671.1"/>
    </source>
</evidence>
<keyword evidence="1" id="KW-0812">Transmembrane</keyword>
<gene>
    <name evidence="2" type="ORF">V5J35_001863</name>
</gene>